<organism evidence="2 3">
    <name type="scientific">Vagococcus hydrophili</name>
    <dbReference type="NCBI Taxonomy" id="2714947"/>
    <lineage>
        <taxon>Bacteria</taxon>
        <taxon>Bacillati</taxon>
        <taxon>Bacillota</taxon>
        <taxon>Bacilli</taxon>
        <taxon>Lactobacillales</taxon>
        <taxon>Enterococcaceae</taxon>
        <taxon>Vagococcus</taxon>
    </lineage>
</organism>
<dbReference type="InterPro" id="IPR016181">
    <property type="entry name" value="Acyl_CoA_acyltransferase"/>
</dbReference>
<feature type="domain" description="N-acetyltransferase" evidence="1">
    <location>
        <begin position="1"/>
        <end position="102"/>
    </location>
</feature>
<protein>
    <submittedName>
        <fullName evidence="2">GNAT family N-acetyltransferase</fullName>
    </submittedName>
</protein>
<reference evidence="2 3" key="1">
    <citation type="submission" date="2020-03" db="EMBL/GenBank/DDBJ databases">
        <title>Vagococcus sp. nov., isolated from beetles.</title>
        <authorList>
            <person name="Hyun D.-W."/>
            <person name="Bae J.-W."/>
        </authorList>
    </citation>
    <scope>NUCLEOTIDE SEQUENCE [LARGE SCALE GENOMIC DNA]</scope>
    <source>
        <strain evidence="2 3">HDW17B</strain>
    </source>
</reference>
<dbReference type="GO" id="GO:0016747">
    <property type="term" value="F:acyltransferase activity, transferring groups other than amino-acyl groups"/>
    <property type="evidence" value="ECO:0007669"/>
    <property type="project" value="InterPro"/>
</dbReference>
<dbReference type="Proteomes" id="UP000501747">
    <property type="component" value="Chromosome"/>
</dbReference>
<dbReference type="KEGG" id="vhy:G7082_04410"/>
<keyword evidence="3" id="KW-1185">Reference proteome</keyword>
<dbReference type="Pfam" id="PF00583">
    <property type="entry name" value="Acetyltransf_1"/>
    <property type="match status" value="1"/>
</dbReference>
<sequence length="109" mass="12531">MISIFIKLKEEIIGYACIVTNEEGTQAKIGPIGILPQYEECGYGTEAMKLIEKEFPAVKEWFLDTILQETKLTHFYSKLGYKQTGKVESIQENMTIIFLKREWIDGCCI</sequence>
<gene>
    <name evidence="2" type="ORF">G7082_04410</name>
</gene>
<accession>A0A6G8AXQ4</accession>
<dbReference type="CDD" id="cd04301">
    <property type="entry name" value="NAT_SF"/>
    <property type="match status" value="1"/>
</dbReference>
<dbReference type="RefSeq" id="WP_166036016.1">
    <property type="nucleotide sequence ID" value="NZ_CP049887.1"/>
</dbReference>
<dbReference type="InterPro" id="IPR000182">
    <property type="entry name" value="GNAT_dom"/>
</dbReference>
<dbReference type="SUPFAM" id="SSF55729">
    <property type="entry name" value="Acyl-CoA N-acyltransferases (Nat)"/>
    <property type="match status" value="1"/>
</dbReference>
<name>A0A6G8AXQ4_9ENTE</name>
<evidence type="ECO:0000313" key="3">
    <source>
        <dbReference type="Proteomes" id="UP000501747"/>
    </source>
</evidence>
<dbReference type="PROSITE" id="PS51186">
    <property type="entry name" value="GNAT"/>
    <property type="match status" value="1"/>
</dbReference>
<evidence type="ECO:0000259" key="1">
    <source>
        <dbReference type="PROSITE" id="PS51186"/>
    </source>
</evidence>
<dbReference type="EMBL" id="CP049887">
    <property type="protein sequence ID" value="QIL49735.1"/>
    <property type="molecule type" value="Genomic_DNA"/>
</dbReference>
<dbReference type="AlphaFoldDB" id="A0A6G8AXQ4"/>
<evidence type="ECO:0000313" key="2">
    <source>
        <dbReference type="EMBL" id="QIL49735.1"/>
    </source>
</evidence>
<keyword evidence="2" id="KW-0808">Transferase</keyword>
<dbReference type="Gene3D" id="3.40.630.30">
    <property type="match status" value="1"/>
</dbReference>
<proteinExistence type="predicted"/>